<dbReference type="CDD" id="cd03256">
    <property type="entry name" value="ABC_PhnC_transporter"/>
    <property type="match status" value="1"/>
</dbReference>
<dbReference type="PROSITE" id="PS50893">
    <property type="entry name" value="ABC_TRANSPORTER_2"/>
    <property type="match status" value="1"/>
</dbReference>
<organism evidence="8 9">
    <name type="scientific">Pseudonocardia aurantiaca</name>
    <dbReference type="NCBI Taxonomy" id="75290"/>
    <lineage>
        <taxon>Bacteria</taxon>
        <taxon>Bacillati</taxon>
        <taxon>Actinomycetota</taxon>
        <taxon>Actinomycetes</taxon>
        <taxon>Pseudonocardiales</taxon>
        <taxon>Pseudonocardiaceae</taxon>
        <taxon>Pseudonocardia</taxon>
    </lineage>
</organism>
<keyword evidence="2" id="KW-1003">Cell membrane</keyword>
<evidence type="ECO:0000256" key="2">
    <source>
        <dbReference type="ARBA" id="ARBA00022475"/>
    </source>
</evidence>
<evidence type="ECO:0000256" key="6">
    <source>
        <dbReference type="ARBA" id="ARBA00023136"/>
    </source>
</evidence>
<keyword evidence="3" id="KW-0547">Nucleotide-binding</keyword>
<dbReference type="Gene3D" id="3.40.50.300">
    <property type="entry name" value="P-loop containing nucleotide triphosphate hydrolases"/>
    <property type="match status" value="1"/>
</dbReference>
<dbReference type="SMART" id="SM00382">
    <property type="entry name" value="AAA"/>
    <property type="match status" value="1"/>
</dbReference>
<dbReference type="SUPFAM" id="SSF52540">
    <property type="entry name" value="P-loop containing nucleoside triphosphate hydrolases"/>
    <property type="match status" value="1"/>
</dbReference>
<dbReference type="GO" id="GO:0005524">
    <property type="term" value="F:ATP binding"/>
    <property type="evidence" value="ECO:0007669"/>
    <property type="project" value="UniProtKB-KW"/>
</dbReference>
<dbReference type="InterPro" id="IPR027417">
    <property type="entry name" value="P-loop_NTPase"/>
</dbReference>
<keyword evidence="1" id="KW-0813">Transport</keyword>
<sequence length="256" mass="27644">MTAKIVAEGLSLRYPNGHEALRGVDLVVRSGELVALVGSNGAGKSSLLRCLVRLQEPTGGRAVTNGVDVRRAGKRQLRRLRQDVGFVFQRFNLVDRISVFQNVVHGAIGREGTRCVVPAFCTAAVRTEAMECLDRVGLAHLAGRRVDTLSGGQRQRVAIARTLMQKPRLVLADEPVASLDPAAGQDVMELLRSIAVERDLTVVAALHQVDFALTYTQRIVGLQDGRVTLDRPTAGCTAAQLSAVYGGDQQQLEKVN</sequence>
<evidence type="ECO:0000256" key="5">
    <source>
        <dbReference type="ARBA" id="ARBA00022967"/>
    </source>
</evidence>
<reference evidence="9" key="1">
    <citation type="journal article" date="2019" name="Int. J. Syst. Evol. Microbiol.">
        <title>The Global Catalogue of Microorganisms (GCM) 10K type strain sequencing project: providing services to taxonomists for standard genome sequencing and annotation.</title>
        <authorList>
            <consortium name="The Broad Institute Genomics Platform"/>
            <consortium name="The Broad Institute Genome Sequencing Center for Infectious Disease"/>
            <person name="Wu L."/>
            <person name="Ma J."/>
        </authorList>
    </citation>
    <scope>NUCLEOTIDE SEQUENCE [LARGE SCALE GENOMIC DNA]</scope>
    <source>
        <strain evidence="9">JCM 12165</strain>
    </source>
</reference>
<dbReference type="InterPro" id="IPR003593">
    <property type="entry name" value="AAA+_ATPase"/>
</dbReference>
<accession>A0ABW4FXV0</accession>
<keyword evidence="6" id="KW-0472">Membrane</keyword>
<evidence type="ECO:0000256" key="4">
    <source>
        <dbReference type="ARBA" id="ARBA00022840"/>
    </source>
</evidence>
<gene>
    <name evidence="8" type="primary">phnC</name>
    <name evidence="8" type="ORF">ACFSCY_31020</name>
</gene>
<dbReference type="InterPro" id="IPR017871">
    <property type="entry name" value="ABC_transporter-like_CS"/>
</dbReference>
<dbReference type="Pfam" id="PF00005">
    <property type="entry name" value="ABC_tran"/>
    <property type="match status" value="1"/>
</dbReference>
<evidence type="ECO:0000259" key="7">
    <source>
        <dbReference type="PROSITE" id="PS50893"/>
    </source>
</evidence>
<comment type="caution">
    <text evidence="8">The sequence shown here is derived from an EMBL/GenBank/DDBJ whole genome shotgun (WGS) entry which is preliminary data.</text>
</comment>
<evidence type="ECO:0000313" key="8">
    <source>
        <dbReference type="EMBL" id="MFD1533857.1"/>
    </source>
</evidence>
<proteinExistence type="predicted"/>
<dbReference type="EMBL" id="JBHUCP010000026">
    <property type="protein sequence ID" value="MFD1533857.1"/>
    <property type="molecule type" value="Genomic_DNA"/>
</dbReference>
<dbReference type="InterPro" id="IPR050086">
    <property type="entry name" value="MetN_ABC_transporter-like"/>
</dbReference>
<dbReference type="PROSITE" id="PS00211">
    <property type="entry name" value="ABC_TRANSPORTER_1"/>
    <property type="match status" value="1"/>
</dbReference>
<evidence type="ECO:0000313" key="9">
    <source>
        <dbReference type="Proteomes" id="UP001597145"/>
    </source>
</evidence>
<dbReference type="Proteomes" id="UP001597145">
    <property type="component" value="Unassembled WGS sequence"/>
</dbReference>
<dbReference type="PANTHER" id="PTHR43166">
    <property type="entry name" value="AMINO ACID IMPORT ATP-BINDING PROTEIN"/>
    <property type="match status" value="1"/>
</dbReference>
<dbReference type="InterPro" id="IPR003439">
    <property type="entry name" value="ABC_transporter-like_ATP-bd"/>
</dbReference>
<name>A0ABW4FXV0_9PSEU</name>
<protein>
    <submittedName>
        <fullName evidence="8">Phosphonate ABC transporter ATP-binding protein</fullName>
    </submittedName>
</protein>
<feature type="domain" description="ABC transporter" evidence="7">
    <location>
        <begin position="5"/>
        <end position="249"/>
    </location>
</feature>
<dbReference type="RefSeq" id="WP_343977644.1">
    <property type="nucleotide sequence ID" value="NZ_BAAAJG010000009.1"/>
</dbReference>
<evidence type="ECO:0000256" key="1">
    <source>
        <dbReference type="ARBA" id="ARBA00022448"/>
    </source>
</evidence>
<dbReference type="InterPro" id="IPR012693">
    <property type="entry name" value="ABC_transpr_PhnC"/>
</dbReference>
<dbReference type="NCBIfam" id="TIGR02315">
    <property type="entry name" value="ABC_phnC"/>
    <property type="match status" value="1"/>
</dbReference>
<evidence type="ECO:0000256" key="3">
    <source>
        <dbReference type="ARBA" id="ARBA00022741"/>
    </source>
</evidence>
<keyword evidence="9" id="KW-1185">Reference proteome</keyword>
<keyword evidence="5" id="KW-1278">Translocase</keyword>
<dbReference type="PANTHER" id="PTHR43166:SF6">
    <property type="entry name" value="PHOSPHONATES IMPORT ATP-BINDING PROTEIN PHNC"/>
    <property type="match status" value="1"/>
</dbReference>
<keyword evidence="4 8" id="KW-0067">ATP-binding</keyword>